<comment type="caution">
    <text evidence="1">The sequence shown here is derived from an EMBL/GenBank/DDBJ whole genome shotgun (WGS) entry which is preliminary data.</text>
</comment>
<gene>
    <name evidence="1" type="ORF">PR048_022364</name>
</gene>
<dbReference type="Proteomes" id="UP001159363">
    <property type="component" value="Chromosome 7"/>
</dbReference>
<sequence>MPVIPTLYFSDIVYSGISEEVNVQLQRIQNSCIRKQKLKWLDLNNCRIFNVLMLLKKILFTGLPRYFSKWFSLLYSNKRNQITKSHTSFYDSSFTIRTTRIWNELPQSARDAPPIRVFRSLL</sequence>
<organism evidence="1 2">
    <name type="scientific">Dryococelus australis</name>
    <dbReference type="NCBI Taxonomy" id="614101"/>
    <lineage>
        <taxon>Eukaryota</taxon>
        <taxon>Metazoa</taxon>
        <taxon>Ecdysozoa</taxon>
        <taxon>Arthropoda</taxon>
        <taxon>Hexapoda</taxon>
        <taxon>Insecta</taxon>
        <taxon>Pterygota</taxon>
        <taxon>Neoptera</taxon>
        <taxon>Polyneoptera</taxon>
        <taxon>Phasmatodea</taxon>
        <taxon>Verophasmatodea</taxon>
        <taxon>Anareolatae</taxon>
        <taxon>Phasmatidae</taxon>
        <taxon>Eurycanthinae</taxon>
        <taxon>Dryococelus</taxon>
    </lineage>
</organism>
<name>A0ABQ9H0S4_9NEOP</name>
<proteinExistence type="predicted"/>
<evidence type="ECO:0000313" key="1">
    <source>
        <dbReference type="EMBL" id="KAJ8877905.1"/>
    </source>
</evidence>
<dbReference type="EMBL" id="JARBHB010000008">
    <property type="protein sequence ID" value="KAJ8877905.1"/>
    <property type="molecule type" value="Genomic_DNA"/>
</dbReference>
<protein>
    <recommendedName>
        <fullName evidence="3">Maturase K</fullName>
    </recommendedName>
</protein>
<evidence type="ECO:0008006" key="3">
    <source>
        <dbReference type="Google" id="ProtNLM"/>
    </source>
</evidence>
<evidence type="ECO:0000313" key="2">
    <source>
        <dbReference type="Proteomes" id="UP001159363"/>
    </source>
</evidence>
<feature type="non-terminal residue" evidence="1">
    <location>
        <position position="122"/>
    </location>
</feature>
<accession>A0ABQ9H0S4</accession>
<reference evidence="1 2" key="1">
    <citation type="submission" date="2023-02" db="EMBL/GenBank/DDBJ databases">
        <title>LHISI_Scaffold_Assembly.</title>
        <authorList>
            <person name="Stuart O.P."/>
            <person name="Cleave R."/>
            <person name="Magrath M.J.L."/>
            <person name="Mikheyev A.S."/>
        </authorList>
    </citation>
    <scope>NUCLEOTIDE SEQUENCE [LARGE SCALE GENOMIC DNA]</scope>
    <source>
        <strain evidence="1">Daus_M_001</strain>
        <tissue evidence="1">Leg muscle</tissue>
    </source>
</reference>
<keyword evidence="2" id="KW-1185">Reference proteome</keyword>